<gene>
    <name evidence="1" type="ORF">NQ315_015205</name>
</gene>
<dbReference type="SUPFAM" id="SSF53098">
    <property type="entry name" value="Ribonuclease H-like"/>
    <property type="match status" value="1"/>
</dbReference>
<evidence type="ECO:0000313" key="1">
    <source>
        <dbReference type="EMBL" id="KAJ8918500.1"/>
    </source>
</evidence>
<reference evidence="1 2" key="1">
    <citation type="journal article" date="2023" name="Insect Mol. Biol.">
        <title>Genome sequencing provides insights into the evolution of gene families encoding plant cell wall-degrading enzymes in longhorned beetles.</title>
        <authorList>
            <person name="Shin N.R."/>
            <person name="Okamura Y."/>
            <person name="Kirsch R."/>
            <person name="Pauchet Y."/>
        </authorList>
    </citation>
    <scope>NUCLEOTIDE SEQUENCE [LARGE SCALE GENOMIC DNA]</scope>
    <source>
        <strain evidence="1">EAD_L_NR</strain>
    </source>
</reference>
<name>A0AAV8VX13_9CUCU</name>
<keyword evidence="2" id="KW-1185">Reference proteome</keyword>
<dbReference type="EMBL" id="JANEYG010000025">
    <property type="protein sequence ID" value="KAJ8918500.1"/>
    <property type="molecule type" value="Genomic_DNA"/>
</dbReference>
<accession>A0AAV8VX13</accession>
<evidence type="ECO:0000313" key="2">
    <source>
        <dbReference type="Proteomes" id="UP001159042"/>
    </source>
</evidence>
<dbReference type="PANTHER" id="PTHR37162:SF1">
    <property type="entry name" value="BED-TYPE DOMAIN-CONTAINING PROTEIN"/>
    <property type="match status" value="1"/>
</dbReference>
<dbReference type="Proteomes" id="UP001159042">
    <property type="component" value="Unassembled WGS sequence"/>
</dbReference>
<dbReference type="PANTHER" id="PTHR37162">
    <property type="entry name" value="HAT FAMILY DIMERISATION DOMAINCONTAINING PROTEIN-RELATED"/>
    <property type="match status" value="1"/>
</dbReference>
<dbReference type="AlphaFoldDB" id="A0AAV8VX13"/>
<proteinExistence type="predicted"/>
<dbReference type="InterPro" id="IPR012337">
    <property type="entry name" value="RNaseH-like_sf"/>
</dbReference>
<organism evidence="1 2">
    <name type="scientific">Exocentrus adspersus</name>
    <dbReference type="NCBI Taxonomy" id="1586481"/>
    <lineage>
        <taxon>Eukaryota</taxon>
        <taxon>Metazoa</taxon>
        <taxon>Ecdysozoa</taxon>
        <taxon>Arthropoda</taxon>
        <taxon>Hexapoda</taxon>
        <taxon>Insecta</taxon>
        <taxon>Pterygota</taxon>
        <taxon>Neoptera</taxon>
        <taxon>Endopterygota</taxon>
        <taxon>Coleoptera</taxon>
        <taxon>Polyphaga</taxon>
        <taxon>Cucujiformia</taxon>
        <taxon>Chrysomeloidea</taxon>
        <taxon>Cerambycidae</taxon>
        <taxon>Lamiinae</taxon>
        <taxon>Acanthocinini</taxon>
        <taxon>Exocentrus</taxon>
    </lineage>
</organism>
<sequence length="155" mass="17454">MHLCASHAAEKLPGAIEDLARDIYAYFKNSSKRLLELKEFQQFLKIKPHKILKVSQTRWLSLQAVVDRILEQWEPLKLLFTRAALEDNLQSAKTILNALRNPLLVIVVGGGVEEFLWCQNRQKVVVVAINGHGGLSSGLWRAHVVDVAVACDVYL</sequence>
<comment type="caution">
    <text evidence="1">The sequence shown here is derived from an EMBL/GenBank/DDBJ whole genome shotgun (WGS) entry which is preliminary data.</text>
</comment>
<protein>
    <submittedName>
        <fullName evidence="1">Uncharacterized protein</fullName>
    </submittedName>
</protein>